<dbReference type="GO" id="GO:0006529">
    <property type="term" value="P:asparagine biosynthetic process"/>
    <property type="evidence" value="ECO:0007669"/>
    <property type="project" value="InterPro"/>
</dbReference>
<proteinExistence type="predicted"/>
<dbReference type="Pfam" id="PF13537">
    <property type="entry name" value="GATase_7"/>
    <property type="match status" value="1"/>
</dbReference>
<dbReference type="Gene3D" id="3.40.50.620">
    <property type="entry name" value="HUPs"/>
    <property type="match status" value="2"/>
</dbReference>
<comment type="caution">
    <text evidence="6">The sequence shown here is derived from an EMBL/GenBank/DDBJ whole genome shotgun (WGS) entry which is preliminary data.</text>
</comment>
<dbReference type="EC" id="6.3.5.4" evidence="2"/>
<dbReference type="GO" id="GO:0004066">
    <property type="term" value="F:asparagine synthase (glutamine-hydrolyzing) activity"/>
    <property type="evidence" value="ECO:0007669"/>
    <property type="project" value="UniProtKB-EC"/>
</dbReference>
<dbReference type="InterPro" id="IPR029055">
    <property type="entry name" value="Ntn_hydrolases_N"/>
</dbReference>
<dbReference type="AlphaFoldDB" id="A0A4R4KD28"/>
<evidence type="ECO:0000256" key="1">
    <source>
        <dbReference type="ARBA" id="ARBA00005187"/>
    </source>
</evidence>
<dbReference type="PANTHER" id="PTHR43284">
    <property type="entry name" value="ASPARAGINE SYNTHETASE (GLUTAMINE-HYDROLYZING)"/>
    <property type="match status" value="1"/>
</dbReference>
<evidence type="ECO:0000313" key="7">
    <source>
        <dbReference type="Proteomes" id="UP000295706"/>
    </source>
</evidence>
<dbReference type="RefSeq" id="WP_132116522.1">
    <property type="nucleotide sequence ID" value="NZ_SMJU01000005.1"/>
</dbReference>
<feature type="domain" description="Asparagine synthetase" evidence="4">
    <location>
        <begin position="227"/>
        <end position="575"/>
    </location>
</feature>
<evidence type="ECO:0000313" key="6">
    <source>
        <dbReference type="EMBL" id="TDB65794.1"/>
    </source>
</evidence>
<protein>
    <recommendedName>
        <fullName evidence="2">asparagine synthase (glutamine-hydrolyzing)</fullName>
        <ecNumber evidence="2">6.3.5.4</ecNumber>
    </recommendedName>
</protein>
<dbReference type="InterPro" id="IPR001962">
    <property type="entry name" value="Asn_synthase"/>
</dbReference>
<dbReference type="Pfam" id="PF00733">
    <property type="entry name" value="Asn_synthase"/>
    <property type="match status" value="1"/>
</dbReference>
<dbReference type="Gene3D" id="3.60.20.10">
    <property type="entry name" value="Glutamine Phosphoribosylpyrophosphate, subunit 1, domain 1"/>
    <property type="match status" value="1"/>
</dbReference>
<dbReference type="SUPFAM" id="SSF52402">
    <property type="entry name" value="Adenine nucleotide alpha hydrolases-like"/>
    <property type="match status" value="1"/>
</dbReference>
<organism evidence="6 7">
    <name type="scientific">Arundinibacter roseus</name>
    <dbReference type="NCBI Taxonomy" id="2070510"/>
    <lineage>
        <taxon>Bacteria</taxon>
        <taxon>Pseudomonadati</taxon>
        <taxon>Bacteroidota</taxon>
        <taxon>Cytophagia</taxon>
        <taxon>Cytophagales</taxon>
        <taxon>Spirosomataceae</taxon>
        <taxon>Arundinibacter</taxon>
    </lineage>
</organism>
<evidence type="ECO:0000259" key="4">
    <source>
        <dbReference type="Pfam" id="PF00733"/>
    </source>
</evidence>
<gene>
    <name evidence="6" type="ORF">EZE20_08480</name>
</gene>
<reference evidence="6 7" key="1">
    <citation type="submission" date="2019-02" db="EMBL/GenBank/DDBJ databases">
        <title>Arundinibacter roseus gen. nov., sp. nov., a new member of the family Cytophagaceae.</title>
        <authorList>
            <person name="Szuroczki S."/>
            <person name="Khayer B."/>
            <person name="Sproer C."/>
            <person name="Toumi M."/>
            <person name="Szabo A."/>
            <person name="Felfoldi T."/>
            <person name="Schumann P."/>
            <person name="Toth E."/>
        </authorList>
    </citation>
    <scope>NUCLEOTIDE SEQUENCE [LARGE SCALE GENOMIC DNA]</scope>
    <source>
        <strain evidence="6 7">DMA-k-7a</strain>
    </source>
</reference>
<evidence type="ECO:0000256" key="2">
    <source>
        <dbReference type="ARBA" id="ARBA00012737"/>
    </source>
</evidence>
<comment type="catalytic activity">
    <reaction evidence="3">
        <text>L-aspartate + L-glutamine + ATP + H2O = L-asparagine + L-glutamate + AMP + diphosphate + H(+)</text>
        <dbReference type="Rhea" id="RHEA:12228"/>
        <dbReference type="ChEBI" id="CHEBI:15377"/>
        <dbReference type="ChEBI" id="CHEBI:15378"/>
        <dbReference type="ChEBI" id="CHEBI:29985"/>
        <dbReference type="ChEBI" id="CHEBI:29991"/>
        <dbReference type="ChEBI" id="CHEBI:30616"/>
        <dbReference type="ChEBI" id="CHEBI:33019"/>
        <dbReference type="ChEBI" id="CHEBI:58048"/>
        <dbReference type="ChEBI" id="CHEBI:58359"/>
        <dbReference type="ChEBI" id="CHEBI:456215"/>
        <dbReference type="EC" id="6.3.5.4"/>
    </reaction>
</comment>
<evidence type="ECO:0000256" key="3">
    <source>
        <dbReference type="ARBA" id="ARBA00048741"/>
    </source>
</evidence>
<dbReference type="InterPro" id="IPR017932">
    <property type="entry name" value="GATase_2_dom"/>
</dbReference>
<sequence length="647" mass="74467">MAIPYFSGIFYFDPAQAPSSFRPIPDSQTQVVEFLNGYVATNVLQSLHISSNLIVLADCRFHERPKLVQKVMGGAMALSDAELVSHAYVQWGDKLSEHFTGEFTFIIWEKDSGKILVSRDRFGFKTFFYEHKPGAYFAFGNRISRLPTFVKSRNPDYVKIREYLLPERSYRSYEDRTFYAHIKAALPAHTFQILRTDFQQHCYWRINPAQYSGIRHEEEYIELFKTYFYNSIRNCTQGYTNIGTHLSGGIDSSSVACVAHEVAGPLSTFYINPDLPSTDESFYVKAVQQKINSRHFAAQPQDTIYESLRTLSRLFDRPEQFPLPSSFQFAAAHQIQQAQCDVVLTGHDGDSVIGHGNQLIGNYLAAGDWPLLRQALDLYAQERDLSYLAPNWLTLPANKRQQTYMQHFLTTELWKLVRQKEFGHFLRSGRAFHTQMGYSYGQFLASFLEKISSRFSFETAHLLTPDFLNHSNASESTQTAKALYTNLSSDYTHQFQAITNKSYIDATEQLHHIGLHFGHRYAHPYFDEQLIELSLAIPEKLKFGDGKGRETIRRALKGILPEEVRTRGHKTSFSEYGLLSLRMLYFQTTELFGRQHVLWEFIDKIKFDACVKFLLNDKIPLNQKSGTYGLVSRALFLGVWLHDLSEP</sequence>
<dbReference type="SUPFAM" id="SSF56235">
    <property type="entry name" value="N-terminal nucleophile aminohydrolases (Ntn hydrolases)"/>
    <property type="match status" value="1"/>
</dbReference>
<name>A0A4R4KD28_9BACT</name>
<accession>A0A4R4KD28</accession>
<dbReference type="OrthoDB" id="9763290at2"/>
<dbReference type="InterPro" id="IPR051786">
    <property type="entry name" value="ASN_synthetase/amidase"/>
</dbReference>
<dbReference type="InterPro" id="IPR014729">
    <property type="entry name" value="Rossmann-like_a/b/a_fold"/>
</dbReference>
<dbReference type="PANTHER" id="PTHR43284:SF1">
    <property type="entry name" value="ASPARAGINE SYNTHETASE"/>
    <property type="match status" value="1"/>
</dbReference>
<keyword evidence="7" id="KW-1185">Reference proteome</keyword>
<dbReference type="Proteomes" id="UP000295706">
    <property type="component" value="Unassembled WGS sequence"/>
</dbReference>
<dbReference type="EMBL" id="SMJU01000005">
    <property type="protein sequence ID" value="TDB65794.1"/>
    <property type="molecule type" value="Genomic_DNA"/>
</dbReference>
<feature type="domain" description="Glutamine amidotransferase type-2" evidence="5">
    <location>
        <begin position="76"/>
        <end position="146"/>
    </location>
</feature>
<comment type="pathway">
    <text evidence="1">Amino-acid biosynthesis; L-asparagine biosynthesis; L-asparagine from L-aspartate (L-Gln route): step 1/1.</text>
</comment>
<evidence type="ECO:0000259" key="5">
    <source>
        <dbReference type="Pfam" id="PF13537"/>
    </source>
</evidence>